<evidence type="ECO:0000313" key="1">
    <source>
        <dbReference type="EMBL" id="CAE8718072.1"/>
    </source>
</evidence>
<sequence length="282" mass="31041">MSGRGTSATAGLGRLGKSVRGFSATLTSSKMSSSASANNHLALRGGGPKGVSWTKVAEPYPWGFAELLALLCADRAGWKSLPEDFSVSEFARKSCLCHSAEYDVFRPKRAKYDPRFANSNHPFAHGFLRLCCRVVFVVVVCCCLGVVCDAAPQSRRIRVPLEDKHRVSRVIVDRNSIALGRFRAWLLGQGCEVSIDELCTKPALLDGLAHKFGQSLYNADKPYSHYVYLLTGLQSTHLYLKRQLQYSWNFAFIWCDAEPSVHRTPGAEVVVEAICSLALCFG</sequence>
<organism evidence="1 2">
    <name type="scientific">Polarella glacialis</name>
    <name type="common">Dinoflagellate</name>
    <dbReference type="NCBI Taxonomy" id="89957"/>
    <lineage>
        <taxon>Eukaryota</taxon>
        <taxon>Sar</taxon>
        <taxon>Alveolata</taxon>
        <taxon>Dinophyceae</taxon>
        <taxon>Suessiales</taxon>
        <taxon>Suessiaceae</taxon>
        <taxon>Polarella</taxon>
    </lineage>
</organism>
<comment type="caution">
    <text evidence="1">The sequence shown here is derived from an EMBL/GenBank/DDBJ whole genome shotgun (WGS) entry which is preliminary data.</text>
</comment>
<accession>A0A813L8S1</accession>
<protein>
    <submittedName>
        <fullName evidence="1">Uncharacterized protein</fullName>
    </submittedName>
</protein>
<reference evidence="1" key="1">
    <citation type="submission" date="2021-02" db="EMBL/GenBank/DDBJ databases">
        <authorList>
            <person name="Dougan E. K."/>
            <person name="Rhodes N."/>
            <person name="Thang M."/>
            <person name="Chan C."/>
        </authorList>
    </citation>
    <scope>NUCLEOTIDE SEQUENCE</scope>
</reference>
<proteinExistence type="predicted"/>
<evidence type="ECO:0000313" key="2">
    <source>
        <dbReference type="Proteomes" id="UP000626109"/>
    </source>
</evidence>
<name>A0A813L8S1_POLGL</name>
<dbReference type="EMBL" id="CAJNNW010033304">
    <property type="protein sequence ID" value="CAE8718072.1"/>
    <property type="molecule type" value="Genomic_DNA"/>
</dbReference>
<dbReference type="Proteomes" id="UP000626109">
    <property type="component" value="Unassembled WGS sequence"/>
</dbReference>
<gene>
    <name evidence="1" type="ORF">PGLA2088_LOCUS39870</name>
</gene>
<dbReference type="AlphaFoldDB" id="A0A813L8S1"/>